<organism evidence="1 2">
    <name type="scientific">Artomyces pyxidatus</name>
    <dbReference type="NCBI Taxonomy" id="48021"/>
    <lineage>
        <taxon>Eukaryota</taxon>
        <taxon>Fungi</taxon>
        <taxon>Dikarya</taxon>
        <taxon>Basidiomycota</taxon>
        <taxon>Agaricomycotina</taxon>
        <taxon>Agaricomycetes</taxon>
        <taxon>Russulales</taxon>
        <taxon>Auriscalpiaceae</taxon>
        <taxon>Artomyces</taxon>
    </lineage>
</organism>
<dbReference type="EMBL" id="MU277378">
    <property type="protein sequence ID" value="KAI0054614.1"/>
    <property type="molecule type" value="Genomic_DNA"/>
</dbReference>
<evidence type="ECO:0000313" key="2">
    <source>
        <dbReference type="Proteomes" id="UP000814140"/>
    </source>
</evidence>
<reference evidence="1" key="2">
    <citation type="journal article" date="2022" name="New Phytol.">
        <title>Evolutionary transition to the ectomycorrhizal habit in the genomes of a hyperdiverse lineage of mushroom-forming fungi.</title>
        <authorList>
            <person name="Looney B."/>
            <person name="Miyauchi S."/>
            <person name="Morin E."/>
            <person name="Drula E."/>
            <person name="Courty P.E."/>
            <person name="Kohler A."/>
            <person name="Kuo A."/>
            <person name="LaButti K."/>
            <person name="Pangilinan J."/>
            <person name="Lipzen A."/>
            <person name="Riley R."/>
            <person name="Andreopoulos W."/>
            <person name="He G."/>
            <person name="Johnson J."/>
            <person name="Nolan M."/>
            <person name="Tritt A."/>
            <person name="Barry K.W."/>
            <person name="Grigoriev I.V."/>
            <person name="Nagy L.G."/>
            <person name="Hibbett D."/>
            <person name="Henrissat B."/>
            <person name="Matheny P.B."/>
            <person name="Labbe J."/>
            <person name="Martin F.M."/>
        </authorList>
    </citation>
    <scope>NUCLEOTIDE SEQUENCE</scope>
    <source>
        <strain evidence="1">HHB10654</strain>
    </source>
</reference>
<reference evidence="1" key="1">
    <citation type="submission" date="2021-03" db="EMBL/GenBank/DDBJ databases">
        <authorList>
            <consortium name="DOE Joint Genome Institute"/>
            <person name="Ahrendt S."/>
            <person name="Looney B.P."/>
            <person name="Miyauchi S."/>
            <person name="Morin E."/>
            <person name="Drula E."/>
            <person name="Courty P.E."/>
            <person name="Chicoki N."/>
            <person name="Fauchery L."/>
            <person name="Kohler A."/>
            <person name="Kuo A."/>
            <person name="Labutti K."/>
            <person name="Pangilinan J."/>
            <person name="Lipzen A."/>
            <person name="Riley R."/>
            <person name="Andreopoulos W."/>
            <person name="He G."/>
            <person name="Johnson J."/>
            <person name="Barry K.W."/>
            <person name="Grigoriev I.V."/>
            <person name="Nagy L."/>
            <person name="Hibbett D."/>
            <person name="Henrissat B."/>
            <person name="Matheny P.B."/>
            <person name="Labbe J."/>
            <person name="Martin F."/>
        </authorList>
    </citation>
    <scope>NUCLEOTIDE SEQUENCE</scope>
    <source>
        <strain evidence="1">HHB10654</strain>
    </source>
</reference>
<dbReference type="Proteomes" id="UP000814140">
    <property type="component" value="Unassembled WGS sequence"/>
</dbReference>
<accession>A0ACB8SE53</accession>
<name>A0ACB8SE53_9AGAM</name>
<proteinExistence type="predicted"/>
<gene>
    <name evidence="1" type="ORF">BV25DRAFT_1816823</name>
</gene>
<evidence type="ECO:0000313" key="1">
    <source>
        <dbReference type="EMBL" id="KAI0054614.1"/>
    </source>
</evidence>
<sequence length="313" mass="34960">VVDREGRVVVYLAGAPKGDASWPETVRQASMAMDDILEDPKTNFMAGEQLAAHTRGQYPTLNVGFTHGGGPEAPYLVDNKKPTKHEAFKRLTRNPAMARIAGFASSAFNMAAPRLFTRYRDVVASIQTEDGGLEKPFRNSVFPTATFNFGPRAVTYPHRDYQNVPYGWCAITALGNYNPKTGGHIYLWELGLVIEFPPGSTILIPSAIITHGNTPIQEGETRKSFTQYCAGALMRWHTYGFRTEATLRREDPELHKQLVRTTSQRVQDALGLFSLWREIPGEHMPSLRVDPERVNDVYFARLLAGQPSYLQSS</sequence>
<keyword evidence="2" id="KW-1185">Reference proteome</keyword>
<feature type="non-terminal residue" evidence="1">
    <location>
        <position position="1"/>
    </location>
</feature>
<protein>
    <submittedName>
        <fullName evidence="1">Uncharacterized protein</fullName>
    </submittedName>
</protein>
<comment type="caution">
    <text evidence="1">The sequence shown here is derived from an EMBL/GenBank/DDBJ whole genome shotgun (WGS) entry which is preliminary data.</text>
</comment>